<evidence type="ECO:0000313" key="1">
    <source>
        <dbReference type="EMBL" id="KKL92795.1"/>
    </source>
</evidence>
<dbReference type="AlphaFoldDB" id="A0A0F9IGA3"/>
<reference evidence="1" key="1">
    <citation type="journal article" date="2015" name="Nature">
        <title>Complex archaea that bridge the gap between prokaryotes and eukaryotes.</title>
        <authorList>
            <person name="Spang A."/>
            <person name="Saw J.H."/>
            <person name="Jorgensen S.L."/>
            <person name="Zaremba-Niedzwiedzka K."/>
            <person name="Martijn J."/>
            <person name="Lind A.E."/>
            <person name="van Eijk R."/>
            <person name="Schleper C."/>
            <person name="Guy L."/>
            <person name="Ettema T.J."/>
        </authorList>
    </citation>
    <scope>NUCLEOTIDE SEQUENCE</scope>
</reference>
<feature type="non-terminal residue" evidence="1">
    <location>
        <position position="1"/>
    </location>
</feature>
<gene>
    <name evidence="1" type="ORF">LCGC14_1881190</name>
</gene>
<name>A0A0F9IGA3_9ZZZZ</name>
<comment type="caution">
    <text evidence="1">The sequence shown here is derived from an EMBL/GenBank/DDBJ whole genome shotgun (WGS) entry which is preliminary data.</text>
</comment>
<accession>A0A0F9IGA3</accession>
<protein>
    <submittedName>
        <fullName evidence="1">Uncharacterized protein</fullName>
    </submittedName>
</protein>
<organism evidence="1">
    <name type="scientific">marine sediment metagenome</name>
    <dbReference type="NCBI Taxonomy" id="412755"/>
    <lineage>
        <taxon>unclassified sequences</taxon>
        <taxon>metagenomes</taxon>
        <taxon>ecological metagenomes</taxon>
    </lineage>
</organism>
<sequence>RQFYTVILKTTVKKSEFLRADNRKELIKRAKDNLKRSLTEINCRCKKIEVIDVIGEFDK</sequence>
<dbReference type="EMBL" id="LAZR01019373">
    <property type="protein sequence ID" value="KKL92795.1"/>
    <property type="molecule type" value="Genomic_DNA"/>
</dbReference>
<proteinExistence type="predicted"/>